<dbReference type="OrthoDB" id="582170at2"/>
<dbReference type="Pfam" id="PF00072">
    <property type="entry name" value="Response_reg"/>
    <property type="match status" value="1"/>
</dbReference>
<dbReference type="InterPro" id="IPR001789">
    <property type="entry name" value="Sig_transdc_resp-reg_receiver"/>
</dbReference>
<dbReference type="AlphaFoldDB" id="A0A845AET5"/>
<comment type="caution">
    <text evidence="3">The sequence shown here is derived from an EMBL/GenBank/DDBJ whole genome shotgun (WGS) entry which is preliminary data.</text>
</comment>
<evidence type="ECO:0000256" key="1">
    <source>
        <dbReference type="PROSITE-ProRule" id="PRU00169"/>
    </source>
</evidence>
<protein>
    <submittedName>
        <fullName evidence="3">Response regulator</fullName>
    </submittedName>
</protein>
<dbReference type="EMBL" id="WTYA01000003">
    <property type="protein sequence ID" value="MXP28174.1"/>
    <property type="molecule type" value="Genomic_DNA"/>
</dbReference>
<keyword evidence="1" id="KW-0597">Phosphoprotein</keyword>
<name>A0A845AET5_9SPHN</name>
<dbReference type="GO" id="GO:0000160">
    <property type="term" value="P:phosphorelay signal transduction system"/>
    <property type="evidence" value="ECO:0007669"/>
    <property type="project" value="InterPro"/>
</dbReference>
<dbReference type="PROSITE" id="PS50110">
    <property type="entry name" value="RESPONSE_REGULATORY"/>
    <property type="match status" value="1"/>
</dbReference>
<proteinExistence type="predicted"/>
<gene>
    <name evidence="3" type="ORF">GRI58_04980</name>
</gene>
<dbReference type="RefSeq" id="WP_160752481.1">
    <property type="nucleotide sequence ID" value="NZ_WTYA01000003.1"/>
</dbReference>
<feature type="modified residue" description="4-aspartylphosphate" evidence="1">
    <location>
        <position position="61"/>
    </location>
</feature>
<dbReference type="SUPFAM" id="SSF52172">
    <property type="entry name" value="CheY-like"/>
    <property type="match status" value="1"/>
</dbReference>
<sequence>MTEAVNLSGKRILIVEDNALLAFEIESIVEQWGAIPVGPALDLATGFALLESASIDGALLDINLGDEQVWPLAQSLNARGIPIVFVSANCSDVDFPEHLSVCAKLDKPAQSRAIVDTLSCAIA</sequence>
<accession>A0A845AET5</accession>
<feature type="domain" description="Response regulatory" evidence="2">
    <location>
        <begin position="11"/>
        <end position="122"/>
    </location>
</feature>
<keyword evidence="4" id="KW-1185">Reference proteome</keyword>
<reference evidence="3 4" key="1">
    <citation type="submission" date="2019-12" db="EMBL/GenBank/DDBJ databases">
        <title>Genomic-based taxomic classification of the family Erythrobacteraceae.</title>
        <authorList>
            <person name="Xu L."/>
        </authorList>
    </citation>
    <scope>NUCLEOTIDE SEQUENCE [LARGE SCALE GENOMIC DNA]</scope>
    <source>
        <strain evidence="3 4">KEMB 9005-328</strain>
    </source>
</reference>
<dbReference type="InterPro" id="IPR011006">
    <property type="entry name" value="CheY-like_superfamily"/>
</dbReference>
<evidence type="ECO:0000313" key="3">
    <source>
        <dbReference type="EMBL" id="MXP28174.1"/>
    </source>
</evidence>
<dbReference type="SMART" id="SM00448">
    <property type="entry name" value="REC"/>
    <property type="match status" value="1"/>
</dbReference>
<organism evidence="3 4">
    <name type="scientific">Qipengyuania algicida</name>
    <dbReference type="NCBI Taxonomy" id="1836209"/>
    <lineage>
        <taxon>Bacteria</taxon>
        <taxon>Pseudomonadati</taxon>
        <taxon>Pseudomonadota</taxon>
        <taxon>Alphaproteobacteria</taxon>
        <taxon>Sphingomonadales</taxon>
        <taxon>Erythrobacteraceae</taxon>
        <taxon>Qipengyuania</taxon>
    </lineage>
</organism>
<dbReference type="Gene3D" id="3.40.50.2300">
    <property type="match status" value="1"/>
</dbReference>
<evidence type="ECO:0000313" key="4">
    <source>
        <dbReference type="Proteomes" id="UP000439780"/>
    </source>
</evidence>
<dbReference type="Proteomes" id="UP000439780">
    <property type="component" value="Unassembled WGS sequence"/>
</dbReference>
<evidence type="ECO:0000259" key="2">
    <source>
        <dbReference type="PROSITE" id="PS50110"/>
    </source>
</evidence>